<organism evidence="2 3">
    <name type="scientific">Aquimarina gracilis</name>
    <dbReference type="NCBI Taxonomy" id="874422"/>
    <lineage>
        <taxon>Bacteria</taxon>
        <taxon>Pseudomonadati</taxon>
        <taxon>Bacteroidota</taxon>
        <taxon>Flavobacteriia</taxon>
        <taxon>Flavobacteriales</taxon>
        <taxon>Flavobacteriaceae</taxon>
        <taxon>Aquimarina</taxon>
    </lineage>
</organism>
<proteinExistence type="predicted"/>
<dbReference type="RefSeq" id="WP_324182289.1">
    <property type="nucleotide sequence ID" value="NZ_BAABAW010000006.1"/>
</dbReference>
<dbReference type="Pfam" id="PF12804">
    <property type="entry name" value="NTP_transf_3"/>
    <property type="match status" value="1"/>
</dbReference>
<name>A0ABU6A265_9FLAO</name>
<dbReference type="InterPro" id="IPR029044">
    <property type="entry name" value="Nucleotide-diphossugar_trans"/>
</dbReference>
<protein>
    <submittedName>
        <fullName evidence="2">Nucleotidyltransferase family protein</fullName>
    </submittedName>
</protein>
<dbReference type="PANTHER" id="PTHR43777">
    <property type="entry name" value="MOLYBDENUM COFACTOR CYTIDYLYLTRANSFERASE"/>
    <property type="match status" value="1"/>
</dbReference>
<dbReference type="Gene3D" id="3.90.550.10">
    <property type="entry name" value="Spore Coat Polysaccharide Biosynthesis Protein SpsA, Chain A"/>
    <property type="match status" value="1"/>
</dbReference>
<dbReference type="PANTHER" id="PTHR43777:SF1">
    <property type="entry name" value="MOLYBDENUM COFACTOR CYTIDYLYLTRANSFERASE"/>
    <property type="match status" value="1"/>
</dbReference>
<dbReference type="InterPro" id="IPR025877">
    <property type="entry name" value="MobA-like_NTP_Trfase"/>
</dbReference>
<feature type="domain" description="MobA-like NTP transferase" evidence="1">
    <location>
        <begin position="12"/>
        <end position="173"/>
    </location>
</feature>
<gene>
    <name evidence="2" type="ORF">U6A24_22495</name>
</gene>
<dbReference type="CDD" id="cd04182">
    <property type="entry name" value="GT_2_like_f"/>
    <property type="match status" value="1"/>
</dbReference>
<dbReference type="SUPFAM" id="SSF53448">
    <property type="entry name" value="Nucleotide-diphospho-sugar transferases"/>
    <property type="match status" value="1"/>
</dbReference>
<evidence type="ECO:0000313" key="3">
    <source>
        <dbReference type="Proteomes" id="UP001327027"/>
    </source>
</evidence>
<reference evidence="2 3" key="1">
    <citation type="journal article" date="2013" name="Int. J. Syst. Evol. Microbiol.">
        <title>Aquimarina gracilis sp. nov., isolated from the gut microflora of a mussel, Mytilus coruscus, and emended description of Aquimarina spongiae.</title>
        <authorList>
            <person name="Park S.C."/>
            <person name="Choe H.N."/>
            <person name="Baik K.S."/>
            <person name="Seong C.N."/>
        </authorList>
    </citation>
    <scope>NUCLEOTIDE SEQUENCE [LARGE SCALE GENOMIC DNA]</scope>
    <source>
        <strain evidence="2 3">PSC32</strain>
    </source>
</reference>
<keyword evidence="3" id="KW-1185">Reference proteome</keyword>
<evidence type="ECO:0000259" key="1">
    <source>
        <dbReference type="Pfam" id="PF12804"/>
    </source>
</evidence>
<dbReference type="EMBL" id="JAYKLX010000013">
    <property type="protein sequence ID" value="MEB3348265.1"/>
    <property type="molecule type" value="Genomic_DNA"/>
</dbReference>
<comment type="caution">
    <text evidence="2">The sequence shown here is derived from an EMBL/GenBank/DDBJ whole genome shotgun (WGS) entry which is preliminary data.</text>
</comment>
<evidence type="ECO:0000313" key="2">
    <source>
        <dbReference type="EMBL" id="MEB3348265.1"/>
    </source>
</evidence>
<accession>A0ABU6A265</accession>
<dbReference type="Proteomes" id="UP001327027">
    <property type="component" value="Unassembled WGS sequence"/>
</dbReference>
<sequence>MSSLQNPKIAQLILAAGASNRMGEPKQLLPWKNTTLIDHAISQSLVMKEVSTYVVLGAYYDSIYRQISQLPVTVINNPDWERGMGSSIQVGIKAILKDIPTLDAALISLIDQPLIPATHYKDLITSFAKNNVPIVASDLGNRIGVPAIFSKRVFKELVELKEDYGARFIIKKYLKAIKTIPLTDQGIDIDTQEQYQKIVAIFSNQ</sequence>